<dbReference type="Pfam" id="PF21788">
    <property type="entry name" value="TNP-like_GBD"/>
    <property type="match status" value="1"/>
</dbReference>
<accession>A0A6A4V4W5</accession>
<feature type="domain" description="Transposable element P transposase-like RNase H" evidence="1">
    <location>
        <begin position="82"/>
        <end position="171"/>
    </location>
</feature>
<dbReference type="InterPro" id="IPR048366">
    <property type="entry name" value="TNP-like_GBD"/>
</dbReference>
<comment type="caution">
    <text evidence="3">The sequence shown here is derived from an EMBL/GenBank/DDBJ whole genome shotgun (WGS) entry which is preliminary data.</text>
</comment>
<evidence type="ECO:0000313" key="4">
    <source>
        <dbReference type="Proteomes" id="UP000440578"/>
    </source>
</evidence>
<evidence type="ECO:0000259" key="1">
    <source>
        <dbReference type="Pfam" id="PF21787"/>
    </source>
</evidence>
<dbReference type="PANTHER" id="PTHR47526">
    <property type="entry name" value="ATP-DEPENDENT DNA HELICASE"/>
    <property type="match status" value="1"/>
</dbReference>
<dbReference type="EMBL" id="VIIS01002122">
    <property type="protein sequence ID" value="KAF0288219.1"/>
    <property type="molecule type" value="Genomic_DNA"/>
</dbReference>
<dbReference type="InterPro" id="IPR048365">
    <property type="entry name" value="TNP-like_RNaseH_N"/>
</dbReference>
<name>A0A6A4V4W5_AMPAM</name>
<dbReference type="Pfam" id="PF21787">
    <property type="entry name" value="TNP-like_RNaseH_N"/>
    <property type="match status" value="1"/>
</dbReference>
<sequence length="294" mass="32554">MSLHMKICYPELSKFKSQPTQWGCKHEQKGLSAYNALQEEKHKAWELQACGLFIDKEHGFLAATPDSLVTCSCCGNGVVEVKDIIEGFEDMGGLGRTGRVTTQALVFMARGLTNRWKLPIGYTLHSGPASARVMEPLLMSAVRQLRNAGLTVVSTVCDMGKPNQELYRLLGVTETSPQFDVDGTPVMALHNVPHIFKCVRNGLLKHDVEVDGETLSWSHIKAFYNADKDRPIRTAPKLGPEHVQPDAFKKMSVRLAAQIMSASTSAGMRIYQSFDRALSARLTSHGKNARLSFY</sequence>
<dbReference type="Proteomes" id="UP000440578">
    <property type="component" value="Unassembled WGS sequence"/>
</dbReference>
<organism evidence="3 4">
    <name type="scientific">Amphibalanus amphitrite</name>
    <name type="common">Striped barnacle</name>
    <name type="synonym">Balanus amphitrite</name>
    <dbReference type="NCBI Taxonomy" id="1232801"/>
    <lineage>
        <taxon>Eukaryota</taxon>
        <taxon>Metazoa</taxon>
        <taxon>Ecdysozoa</taxon>
        <taxon>Arthropoda</taxon>
        <taxon>Crustacea</taxon>
        <taxon>Multicrustacea</taxon>
        <taxon>Cirripedia</taxon>
        <taxon>Thoracica</taxon>
        <taxon>Thoracicalcarea</taxon>
        <taxon>Balanomorpha</taxon>
        <taxon>Balanoidea</taxon>
        <taxon>Balanidae</taxon>
        <taxon>Amphibalaninae</taxon>
        <taxon>Amphibalanus</taxon>
    </lineage>
</organism>
<dbReference type="OrthoDB" id="6381295at2759"/>
<dbReference type="SUPFAM" id="SSF52980">
    <property type="entry name" value="Restriction endonuclease-like"/>
    <property type="match status" value="1"/>
</dbReference>
<keyword evidence="4" id="KW-1185">Reference proteome</keyword>
<gene>
    <name evidence="3" type="primary">T_54</name>
    <name evidence="3" type="ORF">FJT64_013368</name>
</gene>
<protein>
    <submittedName>
        <fullName evidence="3">Transposable element P transposase</fullName>
    </submittedName>
</protein>
<feature type="domain" description="Transposable element P transposase-like GTP-binding insertion" evidence="2">
    <location>
        <begin position="194"/>
        <end position="273"/>
    </location>
</feature>
<dbReference type="GO" id="GO:0006281">
    <property type="term" value="P:DNA repair"/>
    <property type="evidence" value="ECO:0007669"/>
    <property type="project" value="UniProtKB-ARBA"/>
</dbReference>
<dbReference type="InterPro" id="IPR011335">
    <property type="entry name" value="Restrct_endonuc-II-like"/>
</dbReference>
<proteinExistence type="predicted"/>
<evidence type="ECO:0000313" key="3">
    <source>
        <dbReference type="EMBL" id="KAF0288219.1"/>
    </source>
</evidence>
<reference evidence="3 4" key="1">
    <citation type="submission" date="2019-07" db="EMBL/GenBank/DDBJ databases">
        <title>Draft genome assembly of a fouling barnacle, Amphibalanus amphitrite (Darwin, 1854): The first reference genome for Thecostraca.</title>
        <authorList>
            <person name="Kim W."/>
        </authorList>
    </citation>
    <scope>NUCLEOTIDE SEQUENCE [LARGE SCALE GENOMIC DNA]</scope>
    <source>
        <strain evidence="3">SNU_AA5</strain>
        <tissue evidence="3">Soma without cirri and trophi</tissue>
    </source>
</reference>
<dbReference type="Gene3D" id="3.90.320.10">
    <property type="match status" value="1"/>
</dbReference>
<dbReference type="InterPro" id="IPR011604">
    <property type="entry name" value="PDDEXK-like_dom_sf"/>
</dbReference>
<evidence type="ECO:0000259" key="2">
    <source>
        <dbReference type="Pfam" id="PF21788"/>
    </source>
</evidence>
<dbReference type="AlphaFoldDB" id="A0A6A4V4W5"/>